<protein>
    <submittedName>
        <fullName evidence="1">Uncharacterized protein</fullName>
    </submittedName>
</protein>
<comment type="caution">
    <text evidence="1">The sequence shown here is derived from an EMBL/GenBank/DDBJ whole genome shotgun (WGS) entry which is preliminary data.</text>
</comment>
<gene>
    <name evidence="1" type="ORF">AQJ11_39235</name>
</gene>
<dbReference type="Proteomes" id="UP000053398">
    <property type="component" value="Unassembled WGS sequence"/>
</dbReference>
<sequence length="180" mass="19149">MQFVECGLVRRQRLDLMAPVGELAGRHAARGNEGAGGDGSGGVGFARQVYRCPGGQILLGLVAVEVVDVARVQAGDEVLGVVGGFFDRRLPVGDVVCVVCCRVLNCLPDGLVVSVQGGGDRRQALDERRVVFRGRVVLGLLARRGGRGFGTGHGYRGHDTMQPIAVLDFRRLLANDRDVT</sequence>
<dbReference type="AlphaFoldDB" id="A0A117Q9V1"/>
<evidence type="ECO:0000313" key="1">
    <source>
        <dbReference type="EMBL" id="KUN16479.1"/>
    </source>
</evidence>
<organism evidence="1 2">
    <name type="scientific">Streptomyces corchorusii</name>
    <name type="common">Streptomyces chibaensis</name>
    <dbReference type="NCBI Taxonomy" id="1903"/>
    <lineage>
        <taxon>Bacteria</taxon>
        <taxon>Bacillati</taxon>
        <taxon>Actinomycetota</taxon>
        <taxon>Actinomycetes</taxon>
        <taxon>Kitasatosporales</taxon>
        <taxon>Streptomycetaceae</taxon>
        <taxon>Streptomyces</taxon>
    </lineage>
</organism>
<reference evidence="1 2" key="1">
    <citation type="submission" date="2015-10" db="EMBL/GenBank/DDBJ databases">
        <title>Draft genome sequence of Streptomyces corchorusii DSM 40340, type strain for the species Streptomyces corchorusii.</title>
        <authorList>
            <person name="Ruckert C."/>
            <person name="Winkler A."/>
            <person name="Kalinowski J."/>
            <person name="Kampfer P."/>
            <person name="Glaeser S."/>
        </authorList>
    </citation>
    <scope>NUCLEOTIDE SEQUENCE [LARGE SCALE GENOMIC DNA]</scope>
    <source>
        <strain evidence="1 2">DSM 40340</strain>
    </source>
</reference>
<proteinExistence type="predicted"/>
<name>A0A117Q9V1_STRCK</name>
<dbReference type="EMBL" id="LMWP01000055">
    <property type="protein sequence ID" value="KUN16479.1"/>
    <property type="molecule type" value="Genomic_DNA"/>
</dbReference>
<evidence type="ECO:0000313" key="2">
    <source>
        <dbReference type="Proteomes" id="UP000053398"/>
    </source>
</evidence>
<accession>A0A117Q9V1</accession>
<keyword evidence="2" id="KW-1185">Reference proteome</keyword>